<gene>
    <name evidence="11" type="ORF">MNEG_8587</name>
</gene>
<dbReference type="Pfam" id="PF07168">
    <property type="entry name" value="Ureide_permease"/>
    <property type="match status" value="2"/>
</dbReference>
<keyword evidence="7 10" id="KW-1133">Transmembrane helix</keyword>
<evidence type="ECO:0000256" key="9">
    <source>
        <dbReference type="SAM" id="MobiDB-lite"/>
    </source>
</evidence>
<evidence type="ECO:0000256" key="4">
    <source>
        <dbReference type="ARBA" id="ARBA00022692"/>
    </source>
</evidence>
<dbReference type="RefSeq" id="XP_013898393.1">
    <property type="nucleotide sequence ID" value="XM_014042939.1"/>
</dbReference>
<feature type="transmembrane region" description="Helical" evidence="10">
    <location>
        <begin position="139"/>
        <end position="163"/>
    </location>
</feature>
<feature type="transmembrane region" description="Helical" evidence="10">
    <location>
        <begin position="312"/>
        <end position="333"/>
    </location>
</feature>
<dbReference type="AlphaFoldDB" id="A0A0D2KVF8"/>
<evidence type="ECO:0000256" key="2">
    <source>
        <dbReference type="ARBA" id="ARBA00005931"/>
    </source>
</evidence>
<evidence type="ECO:0000313" key="12">
    <source>
        <dbReference type="Proteomes" id="UP000054498"/>
    </source>
</evidence>
<evidence type="ECO:0000256" key="3">
    <source>
        <dbReference type="ARBA" id="ARBA00022448"/>
    </source>
</evidence>
<comment type="subcellular location">
    <subcellularLocation>
        <location evidence="1">Membrane</location>
        <topology evidence="1">Multi-pass membrane protein</topology>
    </subcellularLocation>
</comment>
<feature type="region of interest" description="Disordered" evidence="9">
    <location>
        <begin position="176"/>
        <end position="256"/>
    </location>
</feature>
<evidence type="ECO:0000256" key="10">
    <source>
        <dbReference type="SAM" id="Phobius"/>
    </source>
</evidence>
<protein>
    <submittedName>
        <fullName evidence="11">Ureide permease 4</fullName>
    </submittedName>
</protein>
<dbReference type="GO" id="GO:0005524">
    <property type="term" value="F:ATP binding"/>
    <property type="evidence" value="ECO:0007669"/>
    <property type="project" value="UniProtKB-KW"/>
</dbReference>
<keyword evidence="12" id="KW-1185">Reference proteome</keyword>
<evidence type="ECO:0000256" key="6">
    <source>
        <dbReference type="ARBA" id="ARBA00022840"/>
    </source>
</evidence>
<sequence length="433" mass="42601">MFQVHSTAGAVGCLVAGLFMLGLWPTVWALVERRGRIPSHTFLDYGISYTLFTVAAAAALGQAGPSSADAPPFLDALRAADPRLAALAATGGAAVAAADVLLQYGVAFLGVAVGPPAFCAVSLLCSAVAAFFLDGRRNAPALLFPGVAAALAAIALGVCAHAATRAARLARAGAADAETGDAAEEGVSSSGGSPTAAAAAASPQPPMPHDPAAPSPAVSATAPPQPPPGGLRHRRHNPRGADGGAPAAAPAPKRAIEAADSPHAGAALLGFAIVVPGALLNSASYVLFVVAVKDALGVLPAGAPRLDVYTAAALYAMGFGLMALLVSCWAMYAPPLGTQRSSVSGWAGDWRGRALCVLSGALTSGGDMLQFMGGDAAGYAAALLVSAHPLVGMAVGALALRELRGAGWRAVTLVCAQAGAYAGSVALLAASAA</sequence>
<proteinExistence type="inferred from homology"/>
<dbReference type="OrthoDB" id="1910534at2759"/>
<dbReference type="PANTHER" id="PTHR31081">
    <property type="entry name" value="UREIDE PERMEASE 1-RELATED-RELATED"/>
    <property type="match status" value="1"/>
</dbReference>
<feature type="transmembrane region" description="Helical" evidence="10">
    <location>
        <begin position="6"/>
        <end position="30"/>
    </location>
</feature>
<feature type="compositionally biased region" description="Low complexity" evidence="9">
    <location>
        <begin position="185"/>
        <end position="202"/>
    </location>
</feature>
<feature type="transmembrane region" description="Helical" evidence="10">
    <location>
        <begin position="266"/>
        <end position="292"/>
    </location>
</feature>
<evidence type="ECO:0000256" key="8">
    <source>
        <dbReference type="ARBA" id="ARBA00023136"/>
    </source>
</evidence>
<evidence type="ECO:0000256" key="7">
    <source>
        <dbReference type="ARBA" id="ARBA00022989"/>
    </source>
</evidence>
<dbReference type="KEGG" id="mng:MNEG_8587"/>
<evidence type="ECO:0000313" key="11">
    <source>
        <dbReference type="EMBL" id="KIY99373.1"/>
    </source>
</evidence>
<name>A0A0D2KVF8_9CHLO</name>
<keyword evidence="8 10" id="KW-0472">Membrane</keyword>
<evidence type="ECO:0000256" key="1">
    <source>
        <dbReference type="ARBA" id="ARBA00004141"/>
    </source>
</evidence>
<dbReference type="STRING" id="145388.A0A0D2KVF8"/>
<feature type="compositionally biased region" description="Pro residues" evidence="9">
    <location>
        <begin position="203"/>
        <end position="214"/>
    </location>
</feature>
<reference evidence="11 12" key="1">
    <citation type="journal article" date="2013" name="BMC Genomics">
        <title>Reconstruction of the lipid metabolism for the microalga Monoraphidium neglectum from its genome sequence reveals characteristics suitable for biofuel production.</title>
        <authorList>
            <person name="Bogen C."/>
            <person name="Al-Dilaimi A."/>
            <person name="Albersmeier A."/>
            <person name="Wichmann J."/>
            <person name="Grundmann M."/>
            <person name="Rupp O."/>
            <person name="Lauersen K.J."/>
            <person name="Blifernez-Klassen O."/>
            <person name="Kalinowski J."/>
            <person name="Goesmann A."/>
            <person name="Mussgnug J.H."/>
            <person name="Kruse O."/>
        </authorList>
    </citation>
    <scope>NUCLEOTIDE SEQUENCE [LARGE SCALE GENOMIC DNA]</scope>
    <source>
        <strain evidence="11 12">SAG 48.87</strain>
    </source>
</reference>
<feature type="transmembrane region" description="Helical" evidence="10">
    <location>
        <begin position="109"/>
        <end position="133"/>
    </location>
</feature>
<dbReference type="EMBL" id="KK101867">
    <property type="protein sequence ID" value="KIY99373.1"/>
    <property type="molecule type" value="Genomic_DNA"/>
</dbReference>
<dbReference type="InterPro" id="IPR030189">
    <property type="entry name" value="UPS_plant"/>
</dbReference>
<dbReference type="GeneID" id="25741463"/>
<feature type="compositionally biased region" description="Low complexity" evidence="9">
    <location>
        <begin position="244"/>
        <end position="253"/>
    </location>
</feature>
<keyword evidence="6" id="KW-0067">ATP-binding</keyword>
<feature type="transmembrane region" description="Helical" evidence="10">
    <location>
        <begin position="407"/>
        <end position="430"/>
    </location>
</feature>
<feature type="transmembrane region" description="Helical" evidence="10">
    <location>
        <begin position="84"/>
        <end position="102"/>
    </location>
</feature>
<comment type="similarity">
    <text evidence="2">Belongs to the plant ureide permease (TC 2.A.7.19) family.</text>
</comment>
<organism evidence="11 12">
    <name type="scientific">Monoraphidium neglectum</name>
    <dbReference type="NCBI Taxonomy" id="145388"/>
    <lineage>
        <taxon>Eukaryota</taxon>
        <taxon>Viridiplantae</taxon>
        <taxon>Chlorophyta</taxon>
        <taxon>core chlorophytes</taxon>
        <taxon>Chlorophyceae</taxon>
        <taxon>CS clade</taxon>
        <taxon>Sphaeropleales</taxon>
        <taxon>Selenastraceae</taxon>
        <taxon>Monoraphidium</taxon>
    </lineage>
</organism>
<keyword evidence="5" id="KW-0547">Nucleotide-binding</keyword>
<dbReference type="GO" id="GO:0022857">
    <property type="term" value="F:transmembrane transporter activity"/>
    <property type="evidence" value="ECO:0007669"/>
    <property type="project" value="InterPro"/>
</dbReference>
<evidence type="ECO:0000256" key="5">
    <source>
        <dbReference type="ARBA" id="ARBA00022741"/>
    </source>
</evidence>
<dbReference type="GO" id="GO:0016020">
    <property type="term" value="C:membrane"/>
    <property type="evidence" value="ECO:0007669"/>
    <property type="project" value="UniProtKB-SubCell"/>
</dbReference>
<dbReference type="Proteomes" id="UP000054498">
    <property type="component" value="Unassembled WGS sequence"/>
</dbReference>
<accession>A0A0D2KVF8</accession>
<keyword evidence="4 10" id="KW-0812">Transmembrane</keyword>
<keyword evidence="3" id="KW-0813">Transport</keyword>
<feature type="transmembrane region" description="Helical" evidence="10">
    <location>
        <begin position="42"/>
        <end position="64"/>
    </location>
</feature>
<dbReference type="PANTHER" id="PTHR31081:SF17">
    <property type="entry name" value="UREIDE PERMEASE"/>
    <property type="match status" value="1"/>
</dbReference>
<feature type="transmembrane region" description="Helical" evidence="10">
    <location>
        <begin position="379"/>
        <end position="400"/>
    </location>
</feature>
<dbReference type="InterPro" id="IPR009834">
    <property type="entry name" value="Ureide_permease"/>
</dbReference>